<dbReference type="Gene3D" id="3.90.1580.10">
    <property type="entry name" value="paralog of FGE (formylglycine-generating enzyme)"/>
    <property type="match status" value="1"/>
</dbReference>
<dbReference type="GO" id="GO:0120147">
    <property type="term" value="F:formylglycine-generating oxidase activity"/>
    <property type="evidence" value="ECO:0007669"/>
    <property type="project" value="TreeGrafter"/>
</dbReference>
<dbReference type="STRING" id="765420.OSCT_1102"/>
<protein>
    <recommendedName>
        <fullName evidence="1">Sulfatase-modifying factor enzyme-like domain-containing protein</fullName>
    </recommendedName>
</protein>
<dbReference type="InterPro" id="IPR027417">
    <property type="entry name" value="P-loop_NTPase"/>
</dbReference>
<dbReference type="eggNOG" id="COG1262">
    <property type="taxonomic scope" value="Bacteria"/>
</dbReference>
<dbReference type="Gene3D" id="3.40.50.300">
    <property type="entry name" value="P-loop containing nucleotide triphosphate hydrolases"/>
    <property type="match status" value="1"/>
</dbReference>
<evidence type="ECO:0000313" key="3">
    <source>
        <dbReference type="Proteomes" id="UP000054010"/>
    </source>
</evidence>
<dbReference type="HOGENOM" id="CLU_004327_1_0_0"/>
<gene>
    <name evidence="2" type="ORF">OSCT_1102</name>
</gene>
<comment type="caution">
    <text evidence="2">The sequence shown here is derived from an EMBL/GenBank/DDBJ whole genome shotgun (WGS) entry which is preliminary data.</text>
</comment>
<dbReference type="SUPFAM" id="SSF56436">
    <property type="entry name" value="C-type lectin-like"/>
    <property type="match status" value="1"/>
</dbReference>
<organism evidence="2 3">
    <name type="scientific">Oscillochloris trichoides DG-6</name>
    <dbReference type="NCBI Taxonomy" id="765420"/>
    <lineage>
        <taxon>Bacteria</taxon>
        <taxon>Bacillati</taxon>
        <taxon>Chloroflexota</taxon>
        <taxon>Chloroflexia</taxon>
        <taxon>Chloroflexales</taxon>
        <taxon>Chloroflexineae</taxon>
        <taxon>Oscillochloridaceae</taxon>
        <taxon>Oscillochloris</taxon>
    </lineage>
</organism>
<dbReference type="InterPro" id="IPR005532">
    <property type="entry name" value="SUMF_dom"/>
</dbReference>
<feature type="domain" description="Sulfatase-modifying factor enzyme-like" evidence="1">
    <location>
        <begin position="735"/>
        <end position="1009"/>
    </location>
</feature>
<dbReference type="AlphaFoldDB" id="E1ICQ1"/>
<dbReference type="OrthoDB" id="134770at2"/>
<dbReference type="eggNOG" id="COG5635">
    <property type="taxonomic scope" value="Bacteria"/>
</dbReference>
<dbReference type="PANTHER" id="PTHR23150:SF19">
    <property type="entry name" value="FORMYLGLYCINE-GENERATING ENZYME"/>
    <property type="match status" value="1"/>
</dbReference>
<dbReference type="SUPFAM" id="SSF52540">
    <property type="entry name" value="P-loop containing nucleoside triphosphate hydrolases"/>
    <property type="match status" value="1"/>
</dbReference>
<accession>E1ICQ1</accession>
<dbReference type="PANTHER" id="PTHR23150">
    <property type="entry name" value="SULFATASE MODIFYING FACTOR 1, 2"/>
    <property type="match status" value="1"/>
</dbReference>
<dbReference type="InterPro" id="IPR016187">
    <property type="entry name" value="CTDL_fold"/>
</dbReference>
<dbReference type="InterPro" id="IPR051043">
    <property type="entry name" value="Sulfatase_Mod_Factor_Kinase"/>
</dbReference>
<evidence type="ECO:0000313" key="2">
    <source>
        <dbReference type="EMBL" id="EFO81071.1"/>
    </source>
</evidence>
<proteinExistence type="predicted"/>
<dbReference type="InterPro" id="IPR042095">
    <property type="entry name" value="SUMF_sf"/>
</dbReference>
<dbReference type="Proteomes" id="UP000054010">
    <property type="component" value="Unassembled WGS sequence"/>
</dbReference>
<name>E1ICQ1_9CHLR</name>
<sequence>MSDDLATTLQQLRDLLAKGVLDADAYAQTLDRLRSKYTPAAVNALLATDTLQVAPAGNTQVVSDEANVGVAISGDHYGHIFINGQISKPHTQLLAEYLQRLIDDCNELPLQYLREQRDVHDGLPISLDQVYTQLATTQDVDRERVAVADLTEAWLAEHTSMECLPAVLRTGLRVLEPPAARRDQDGAYRSRDLAGTRPKDLLRELQDGKITQVIFHGPQLVTEAIVAQPHLVLLGEPGSGKSTALRYVALTLARAGLDATVDRAAHLEGWAALGDAGHLLPIFVPILPFAKQLQNLRCLAGEKELWNYLAAQLESAGRYAGLAAAVHEAIDNGNALLMLDGLDEVAGDNSRQQVVQAVADFARTHKHCRIVVSCRVRSYVGEKNAAWQLRGWPTATLADWIPSQMVAFVGAWYRAAAAVTNMPAAKRDDRITKLRAAIRVREDLRRLGVRPLLLTIMALVHLNDPEAKLPEGRVALYSRCVDLLLKQWELARKDGSDYGSLMDYIGLPNTDTKALRPLLEQLAFDAHAARSATSPGILGRADLKEKIQDFLKQRGHSNPYEGAIRFLEYTDLRAGLLQANEVGDAYGFPHLTFQEYLAGRSLVSGLDVADRILKLRHDDRWRVPILLGVGDHVSEQKLEMPFFLLSQLIDMKDRPLAQRCYDLFLAAEITSDVGWVNLLAVKSSKDSFETLHGNLTRALAGLIEQRDLPAAERVRAGAILADLGDPRPGVCTLPPPMVKIAGGSFVIGITAEEHKREYGGDDWYKEAINTQPVTVAAFELARYPVTNAQYKLFMDNEGYNPDQPWWSAAARAWLARDDQATEGLESWQRRQYKDRPEFWDDPRFGIARPNHPVVGVSWYEATAFCAWLTEYLGDGYVYCLPSESEWEFAARGVERRMYAWGNAQPDAERANFEGIYNGTTAVGCFPAGATPGTGLLDMTGNVWEWTRSEYRACPYAPTDGREASGDVARKRFALRGASWLNRSLFLRAAYRYHNSPDNHNLNVGFRLARRPPV</sequence>
<dbReference type="EMBL" id="ADVR01000029">
    <property type="protein sequence ID" value="EFO81071.1"/>
    <property type="molecule type" value="Genomic_DNA"/>
</dbReference>
<dbReference type="Pfam" id="PF03781">
    <property type="entry name" value="FGE-sulfatase"/>
    <property type="match status" value="1"/>
</dbReference>
<reference evidence="2 3" key="1">
    <citation type="journal article" date="2011" name="J. Bacteriol.">
        <title>Draft genome sequence of the anoxygenic filamentous phototrophic bacterium Oscillochloris trichoides subsp. DG-6.</title>
        <authorList>
            <person name="Kuznetsov B.B."/>
            <person name="Ivanovsky R.N."/>
            <person name="Keppen O.I."/>
            <person name="Sukhacheva M.V."/>
            <person name="Bumazhkin B.K."/>
            <person name="Patutina E.O."/>
            <person name="Beletsky A.V."/>
            <person name="Mardanov A.V."/>
            <person name="Baslerov R.V."/>
            <person name="Panteleeva A.N."/>
            <person name="Kolganova T.V."/>
            <person name="Ravin N.V."/>
            <person name="Skryabin K.G."/>
        </authorList>
    </citation>
    <scope>NUCLEOTIDE SEQUENCE [LARGE SCALE GENOMIC DNA]</scope>
    <source>
        <strain evidence="2 3">DG-6</strain>
    </source>
</reference>
<keyword evidence="3" id="KW-1185">Reference proteome</keyword>
<evidence type="ECO:0000259" key="1">
    <source>
        <dbReference type="Pfam" id="PF03781"/>
    </source>
</evidence>